<dbReference type="AlphaFoldDB" id="A0A669C6R5"/>
<dbReference type="Ensembl" id="ENSONIT00000077515.1">
    <property type="protein sequence ID" value="ENSONIP00000042530.1"/>
    <property type="gene ID" value="ENSONIG00000041354.1"/>
</dbReference>
<keyword evidence="2" id="KW-1185">Reference proteome</keyword>
<dbReference type="InParanoid" id="A0A669C6R5"/>
<protein>
    <recommendedName>
        <fullName evidence="3">Reverse transcriptase zinc-binding domain-containing protein</fullName>
    </recommendedName>
</protein>
<organism evidence="1 2">
    <name type="scientific">Oreochromis niloticus</name>
    <name type="common">Nile tilapia</name>
    <name type="synonym">Tilapia nilotica</name>
    <dbReference type="NCBI Taxonomy" id="8128"/>
    <lineage>
        <taxon>Eukaryota</taxon>
        <taxon>Metazoa</taxon>
        <taxon>Chordata</taxon>
        <taxon>Craniata</taxon>
        <taxon>Vertebrata</taxon>
        <taxon>Euteleostomi</taxon>
        <taxon>Actinopterygii</taxon>
        <taxon>Neopterygii</taxon>
        <taxon>Teleostei</taxon>
        <taxon>Neoteleostei</taxon>
        <taxon>Acanthomorphata</taxon>
        <taxon>Ovalentaria</taxon>
        <taxon>Cichlomorphae</taxon>
        <taxon>Cichliformes</taxon>
        <taxon>Cichlidae</taxon>
        <taxon>African cichlids</taxon>
        <taxon>Pseudocrenilabrinae</taxon>
        <taxon>Oreochromini</taxon>
        <taxon>Oreochromis</taxon>
    </lineage>
</organism>
<accession>A0A669C6R5</accession>
<sequence>MDLSSRIEAIKMNVLPRLLYLFTSLPVHIPDAQFVRWDKLVSRFIWKGAQPRIRFKILQLRKEKGGLALPNFKEYFYAAQLRYIVYWCSPDYISKWKHIEINYCSSCHPQARLEEETIQSTNANLITEFTIKLWWIIAKKYRIIEDCKLLIWPAYSRKFQSGQWDSTFLRWVSKGTTAMCTFIDRKTFKSFENLQRQFGLDKSDLFRYFQLRHFYSTEIRKKLLREGSHIMEIITGAYKNPPSRILSKLYNGLQNLNRNETLYIKQKWESELHLDLSEDDWRSICLTQHNSTSSRRWREYGWKNVIRFFITPYIKSKQLKTPQRCWRLCGDWDANHSHVFWKCKHIKPYWESIAVTMKRVLGYEVPCEARVMYFGIWENVRKEDHYLFKIMLLSSKKVITKNWLKSDPLKLEEWTDVIEEIYIMEKMTYTLRLKSDKHRKQWTKWIAYKTHSVP</sequence>
<evidence type="ECO:0000313" key="1">
    <source>
        <dbReference type="Ensembl" id="ENSONIP00000042530.1"/>
    </source>
</evidence>
<reference evidence="2" key="1">
    <citation type="submission" date="2012-01" db="EMBL/GenBank/DDBJ databases">
        <title>The Genome Sequence of Oreochromis niloticus (Nile Tilapia).</title>
        <authorList>
            <consortium name="Broad Institute Genome Assembly Team"/>
            <consortium name="Broad Institute Sequencing Platform"/>
            <person name="Di Palma F."/>
            <person name="Johnson J."/>
            <person name="Lander E.S."/>
            <person name="Lindblad-Toh K."/>
        </authorList>
    </citation>
    <scope>NUCLEOTIDE SEQUENCE [LARGE SCALE GENOMIC DNA]</scope>
</reference>
<evidence type="ECO:0008006" key="3">
    <source>
        <dbReference type="Google" id="ProtNLM"/>
    </source>
</evidence>
<proteinExistence type="predicted"/>
<dbReference type="Proteomes" id="UP000005207">
    <property type="component" value="Linkage group LG6"/>
</dbReference>
<dbReference type="OMA" id="ITHEDWA"/>
<dbReference type="PANTHER" id="PTHR31635:SF196">
    <property type="entry name" value="REVERSE TRANSCRIPTASE DOMAIN-CONTAINING PROTEIN-RELATED"/>
    <property type="match status" value="1"/>
</dbReference>
<reference evidence="1" key="3">
    <citation type="submission" date="2025-09" db="UniProtKB">
        <authorList>
            <consortium name="Ensembl"/>
        </authorList>
    </citation>
    <scope>IDENTIFICATION</scope>
</reference>
<evidence type="ECO:0000313" key="2">
    <source>
        <dbReference type="Proteomes" id="UP000005207"/>
    </source>
</evidence>
<name>A0A669C6R5_ORENI</name>
<dbReference type="PANTHER" id="PTHR31635">
    <property type="entry name" value="REVERSE TRANSCRIPTASE DOMAIN-CONTAINING PROTEIN-RELATED"/>
    <property type="match status" value="1"/>
</dbReference>
<dbReference type="GeneTree" id="ENSGT00940000164735"/>
<reference evidence="1" key="2">
    <citation type="submission" date="2025-08" db="UniProtKB">
        <authorList>
            <consortium name="Ensembl"/>
        </authorList>
    </citation>
    <scope>IDENTIFICATION</scope>
</reference>